<dbReference type="PIRSF" id="PIRSF000535">
    <property type="entry name" value="1PFK/6PFK/LacC"/>
    <property type="match status" value="1"/>
</dbReference>
<dbReference type="InterPro" id="IPR029056">
    <property type="entry name" value="Ribokinase-like"/>
</dbReference>
<keyword evidence="2 7" id="KW-0808">Transferase</keyword>
<evidence type="ECO:0000256" key="6">
    <source>
        <dbReference type="ARBA" id="ARBA00047745"/>
    </source>
</evidence>
<evidence type="ECO:0000256" key="3">
    <source>
        <dbReference type="ARBA" id="ARBA00022741"/>
    </source>
</evidence>
<dbReference type="PROSITE" id="PS00583">
    <property type="entry name" value="PFKB_KINASES_1"/>
    <property type="match status" value="1"/>
</dbReference>
<comment type="catalytic activity">
    <reaction evidence="7">
        <text>D-tagatofuranose 6-phosphate + ATP = D-tagatofuranose 1,6-bisphosphate + ADP + H(+)</text>
        <dbReference type="Rhea" id="RHEA:12420"/>
        <dbReference type="ChEBI" id="CHEBI:15378"/>
        <dbReference type="ChEBI" id="CHEBI:30616"/>
        <dbReference type="ChEBI" id="CHEBI:58694"/>
        <dbReference type="ChEBI" id="CHEBI:58695"/>
        <dbReference type="ChEBI" id="CHEBI:456216"/>
        <dbReference type="EC" id="2.7.1.144"/>
    </reaction>
</comment>
<dbReference type="GO" id="GO:0008662">
    <property type="term" value="F:1-phosphofructokinase activity"/>
    <property type="evidence" value="ECO:0007669"/>
    <property type="project" value="UniProtKB-EC"/>
</dbReference>
<dbReference type="Pfam" id="PF00294">
    <property type="entry name" value="PfkB"/>
    <property type="match status" value="1"/>
</dbReference>
<dbReference type="Proteomes" id="UP001595880">
    <property type="component" value="Unassembled WGS sequence"/>
</dbReference>
<evidence type="ECO:0000256" key="8">
    <source>
        <dbReference type="RuleBase" id="RU369061"/>
    </source>
</evidence>
<evidence type="ECO:0000256" key="2">
    <source>
        <dbReference type="ARBA" id="ARBA00022679"/>
    </source>
</evidence>
<keyword evidence="5 7" id="KW-0067">ATP-binding</keyword>
<evidence type="ECO:0000256" key="7">
    <source>
        <dbReference type="PIRNR" id="PIRNR000535"/>
    </source>
</evidence>
<keyword evidence="3 7" id="KW-0547">Nucleotide-binding</keyword>
<sequence length="305" mass="33825">MIYTVTFNPAVDYVVQLDQFHQGEVNRSKYDYKEAGGKGINVSRVLRRLGLASDALGFAGGFTGKFVTDFLNEEKITHHFIELEEDTRINVKWKANEIETEVNGKSPTITNAHYEQFTEMLKKLQDGDIVVLAGSLPQSLQTDTYRTLVKMLHEHNVKVFLDTSGLALAEAIKAGPFFVKPNHHELAELFQEKVETEKDIIRLAKRLQEEYHIAHVLISMAGDGAIYVNGEASYKLTAPKGEVVHSVGAGDSAVAGFLYKWHETNNGVHAATYAIASGSATAFSETLCIKEEVESLLQEVHVSEL</sequence>
<evidence type="ECO:0000313" key="11">
    <source>
        <dbReference type="Proteomes" id="UP001595880"/>
    </source>
</evidence>
<organism evidence="10 11">
    <name type="scientific">Gracilibacillus marinus</name>
    <dbReference type="NCBI Taxonomy" id="630535"/>
    <lineage>
        <taxon>Bacteria</taxon>
        <taxon>Bacillati</taxon>
        <taxon>Bacillota</taxon>
        <taxon>Bacilli</taxon>
        <taxon>Bacillales</taxon>
        <taxon>Bacillaceae</taxon>
        <taxon>Gracilibacillus</taxon>
    </lineage>
</organism>
<dbReference type="InterPro" id="IPR022463">
    <property type="entry name" value="1-PFruKinase"/>
</dbReference>
<comment type="similarity">
    <text evidence="7">Belongs to the carbohydrate kinase PfkB family. LacC subfamily.</text>
</comment>
<dbReference type="PANTHER" id="PTHR46566:SF1">
    <property type="entry name" value="1-PHOSPHOFRUCTOKINASE"/>
    <property type="match status" value="1"/>
</dbReference>
<dbReference type="InterPro" id="IPR017583">
    <property type="entry name" value="Tagatose/fructose_Pkinase"/>
</dbReference>
<evidence type="ECO:0000259" key="9">
    <source>
        <dbReference type="Pfam" id="PF00294"/>
    </source>
</evidence>
<comment type="caution">
    <text evidence="10">The sequence shown here is derived from an EMBL/GenBank/DDBJ whole genome shotgun (WGS) entry which is preliminary data.</text>
</comment>
<dbReference type="NCBIfam" id="TIGR03828">
    <property type="entry name" value="pfkB"/>
    <property type="match status" value="1"/>
</dbReference>
<comment type="pathway">
    <text evidence="7">Carbohydrate metabolism; D-tagatose 6-phosphate degradation; D-glyceraldehyde 3-phosphate and glycerone phosphate from D-tagatose 6-phosphate: step 1/2.</text>
</comment>
<proteinExistence type="inferred from homology"/>
<accession>A0ABV8VP99</accession>
<keyword evidence="11" id="KW-1185">Reference proteome</keyword>
<evidence type="ECO:0000313" key="10">
    <source>
        <dbReference type="EMBL" id="MFC4386271.1"/>
    </source>
</evidence>
<dbReference type="SUPFAM" id="SSF53613">
    <property type="entry name" value="Ribokinase-like"/>
    <property type="match status" value="1"/>
</dbReference>
<gene>
    <name evidence="10" type="primary">pfkB</name>
    <name evidence="10" type="ORF">ACFOZ1_00480</name>
</gene>
<protein>
    <recommendedName>
        <fullName evidence="7">Tagatose-6-phosphate kinase</fullName>
        <ecNumber evidence="7">2.7.1.144</ecNumber>
    </recommendedName>
</protein>
<evidence type="ECO:0000256" key="5">
    <source>
        <dbReference type="ARBA" id="ARBA00022840"/>
    </source>
</evidence>
<evidence type="ECO:0000256" key="1">
    <source>
        <dbReference type="ARBA" id="ARBA00005380"/>
    </source>
</evidence>
<dbReference type="NCBIfam" id="TIGR03168">
    <property type="entry name" value="1-PFK"/>
    <property type="match status" value="1"/>
</dbReference>
<keyword evidence="4 8" id="KW-0418">Kinase</keyword>
<reference evidence="11" key="1">
    <citation type="journal article" date="2019" name="Int. J. Syst. Evol. Microbiol.">
        <title>The Global Catalogue of Microorganisms (GCM) 10K type strain sequencing project: providing services to taxonomists for standard genome sequencing and annotation.</title>
        <authorList>
            <consortium name="The Broad Institute Genomics Platform"/>
            <consortium name="The Broad Institute Genome Sequencing Center for Infectious Disease"/>
            <person name="Wu L."/>
            <person name="Ma J."/>
        </authorList>
    </citation>
    <scope>NUCLEOTIDE SEQUENCE [LARGE SCALE GENOMIC DNA]</scope>
    <source>
        <strain evidence="11">KACC 14058</strain>
    </source>
</reference>
<dbReference type="PANTHER" id="PTHR46566">
    <property type="entry name" value="1-PHOSPHOFRUCTOKINASE-RELATED"/>
    <property type="match status" value="1"/>
</dbReference>
<feature type="domain" description="Carbohydrate kinase PfkB" evidence="9">
    <location>
        <begin position="7"/>
        <end position="284"/>
    </location>
</feature>
<comment type="function">
    <text evidence="8">Catalyzes the ATP-dependent phosphorylation of fructose-l-phosphate to fructose-l,6-bisphosphate.</text>
</comment>
<comment type="catalytic activity">
    <reaction evidence="6 8">
        <text>beta-D-fructose 1-phosphate + ATP = beta-D-fructose 1,6-bisphosphate + ADP + H(+)</text>
        <dbReference type="Rhea" id="RHEA:14213"/>
        <dbReference type="ChEBI" id="CHEBI:15378"/>
        <dbReference type="ChEBI" id="CHEBI:30616"/>
        <dbReference type="ChEBI" id="CHEBI:32966"/>
        <dbReference type="ChEBI" id="CHEBI:138881"/>
        <dbReference type="ChEBI" id="CHEBI:456216"/>
        <dbReference type="EC" id="2.7.1.56"/>
    </reaction>
</comment>
<dbReference type="Gene3D" id="3.40.1190.20">
    <property type="match status" value="1"/>
</dbReference>
<evidence type="ECO:0000256" key="4">
    <source>
        <dbReference type="ARBA" id="ARBA00022777"/>
    </source>
</evidence>
<dbReference type="RefSeq" id="WP_390194734.1">
    <property type="nucleotide sequence ID" value="NZ_JBHSDV010000001.1"/>
</dbReference>
<name>A0ABV8VP99_9BACI</name>
<dbReference type="EC" id="2.7.1.144" evidence="7"/>
<dbReference type="CDD" id="cd01164">
    <property type="entry name" value="FruK_PfkB_like"/>
    <property type="match status" value="1"/>
</dbReference>
<dbReference type="InterPro" id="IPR002173">
    <property type="entry name" value="Carboh/pur_kinase_PfkB_CS"/>
</dbReference>
<dbReference type="InterPro" id="IPR011611">
    <property type="entry name" value="PfkB_dom"/>
</dbReference>
<comment type="similarity">
    <text evidence="1">Belongs to the carbohydrate kinase pfkB family.</text>
</comment>
<dbReference type="EMBL" id="JBHSDV010000001">
    <property type="protein sequence ID" value="MFC4386271.1"/>
    <property type="molecule type" value="Genomic_DNA"/>
</dbReference>
<keyword evidence="7" id="KW-0423">Lactose metabolism</keyword>